<accession>Q3B4T3</accession>
<dbReference type="STRING" id="319225.Plut_0775"/>
<protein>
    <submittedName>
        <fullName evidence="3">Glycosyltransferase-like protein</fullName>
    </submittedName>
</protein>
<dbReference type="PANTHER" id="PTHR45947:SF3">
    <property type="entry name" value="SULFOQUINOVOSYL TRANSFERASE SQD2"/>
    <property type="match status" value="1"/>
</dbReference>
<dbReference type="HOGENOM" id="CLU_009583_0_1_10"/>
<dbReference type="InterPro" id="IPR001296">
    <property type="entry name" value="Glyco_trans_1"/>
</dbReference>
<sequence length="371" mass="40503">MRLNGFEENAGPIRVLHAAETVIGGIGSYIDELVCLQNRHYGAESVRVVVPASQAGFLERVSAAQVIGFQEKQHRLANAIELAGRVYAETFNFSPHILHLHSSYAGLAVRPPMIFLHHKPKVVYCPHGWAFCRDSAGMLNAISARIEYALSYATDAIVCISHSEHDAAMGAGICRDRLQLICNGIDDDLQQADEGAINWPDNRLHLLFVGRFDRQKGIDVFLEAMRRLGNLAFAYVVGAPVVNGEALTAIPDNVTLVGWKSRAEVQAYYQSADLLVMPSRWEGFGLVAAEALRAGLPVIASRVGGLVDIVEDGVCGRLVAPESPTAIVDAVSSLDREMLRRMGQAGKARANSLFGSTRMFNEMDCLYTRLL</sequence>
<dbReference type="EMBL" id="CP000096">
    <property type="protein sequence ID" value="ABB23648.1"/>
    <property type="molecule type" value="Genomic_DNA"/>
</dbReference>
<dbReference type="Gene3D" id="3.40.50.2000">
    <property type="entry name" value="Glycogen Phosphorylase B"/>
    <property type="match status" value="2"/>
</dbReference>
<dbReference type="InterPro" id="IPR028098">
    <property type="entry name" value="Glyco_trans_4-like_N"/>
</dbReference>
<organism evidence="3 4">
    <name type="scientific">Chlorobium luteolum (strain DSM 273 / BCRC 81028 / 2530)</name>
    <name type="common">Pelodictyon luteolum</name>
    <dbReference type="NCBI Taxonomy" id="319225"/>
    <lineage>
        <taxon>Bacteria</taxon>
        <taxon>Pseudomonadati</taxon>
        <taxon>Chlorobiota</taxon>
        <taxon>Chlorobiia</taxon>
        <taxon>Chlorobiales</taxon>
        <taxon>Chlorobiaceae</taxon>
        <taxon>Chlorobium/Pelodictyon group</taxon>
        <taxon>Pelodictyon</taxon>
    </lineage>
</organism>
<dbReference type="InterPro" id="IPR050194">
    <property type="entry name" value="Glycosyltransferase_grp1"/>
</dbReference>
<dbReference type="Pfam" id="PF13439">
    <property type="entry name" value="Glyco_transf_4"/>
    <property type="match status" value="1"/>
</dbReference>
<gene>
    <name evidence="3" type="ordered locus">Plut_0775</name>
</gene>
<evidence type="ECO:0000259" key="2">
    <source>
        <dbReference type="Pfam" id="PF13439"/>
    </source>
</evidence>
<dbReference type="PANTHER" id="PTHR45947">
    <property type="entry name" value="SULFOQUINOVOSYL TRANSFERASE SQD2"/>
    <property type="match status" value="1"/>
</dbReference>
<dbReference type="SUPFAM" id="SSF53756">
    <property type="entry name" value="UDP-Glycosyltransferase/glycogen phosphorylase"/>
    <property type="match status" value="1"/>
</dbReference>
<dbReference type="CAZy" id="GT4">
    <property type="family name" value="Glycosyltransferase Family 4"/>
</dbReference>
<evidence type="ECO:0000313" key="3">
    <source>
        <dbReference type="EMBL" id="ABB23648.1"/>
    </source>
</evidence>
<feature type="domain" description="Glycosyltransferase subfamily 4-like N-terminal" evidence="2">
    <location>
        <begin position="23"/>
        <end position="188"/>
    </location>
</feature>
<reference evidence="4" key="1">
    <citation type="submission" date="2005-08" db="EMBL/GenBank/DDBJ databases">
        <title>Complete sequence of Pelodictyon luteolum DSM 273.</title>
        <authorList>
            <consortium name="US DOE Joint Genome Institute"/>
            <person name="Copeland A."/>
            <person name="Lucas S."/>
            <person name="Lapidus A."/>
            <person name="Barry K."/>
            <person name="Detter J.C."/>
            <person name="Glavina T."/>
            <person name="Hammon N."/>
            <person name="Israni S."/>
            <person name="Pitluck S."/>
            <person name="Bryant D."/>
            <person name="Schmutz J."/>
            <person name="Larimer F."/>
            <person name="Land M."/>
            <person name="Kyrpides N."/>
            <person name="Ivanova N."/>
            <person name="Richardson P."/>
        </authorList>
    </citation>
    <scope>NUCLEOTIDE SEQUENCE [LARGE SCALE GENOMIC DNA]</scope>
    <source>
        <strain evidence="4">DSM 273 / BCRC 81028 / 2530</strain>
    </source>
</reference>
<feature type="domain" description="Glycosyl transferase family 1" evidence="1">
    <location>
        <begin position="195"/>
        <end position="348"/>
    </location>
</feature>
<name>Q3B4T3_CHLL3</name>
<dbReference type="GO" id="GO:0016758">
    <property type="term" value="F:hexosyltransferase activity"/>
    <property type="evidence" value="ECO:0007669"/>
    <property type="project" value="TreeGrafter"/>
</dbReference>
<dbReference type="eggNOG" id="COG0297">
    <property type="taxonomic scope" value="Bacteria"/>
</dbReference>
<keyword evidence="3" id="KW-0808">Transferase</keyword>
<dbReference type="Pfam" id="PF00534">
    <property type="entry name" value="Glycos_transf_1"/>
    <property type="match status" value="1"/>
</dbReference>
<dbReference type="KEGG" id="plt:Plut_0775"/>
<proteinExistence type="predicted"/>
<dbReference type="AlphaFoldDB" id="Q3B4T3"/>
<dbReference type="Proteomes" id="UP000002709">
    <property type="component" value="Chromosome"/>
</dbReference>
<keyword evidence="4" id="KW-1185">Reference proteome</keyword>
<evidence type="ECO:0000259" key="1">
    <source>
        <dbReference type="Pfam" id="PF00534"/>
    </source>
</evidence>
<evidence type="ECO:0000313" key="4">
    <source>
        <dbReference type="Proteomes" id="UP000002709"/>
    </source>
</evidence>